<feature type="domain" description="TGS" evidence="7">
    <location>
        <begin position="429"/>
        <end position="490"/>
    </location>
</feature>
<feature type="domain" description="ACT" evidence="5">
    <location>
        <begin position="700"/>
        <end position="774"/>
    </location>
</feature>
<dbReference type="InterPro" id="IPR004095">
    <property type="entry name" value="TGS"/>
</dbReference>
<dbReference type="SUPFAM" id="SSF81301">
    <property type="entry name" value="Nucleotidyltransferase"/>
    <property type="match status" value="1"/>
</dbReference>
<comment type="similarity">
    <text evidence="4">Belongs to the relA/spoT family.</text>
</comment>
<dbReference type="PANTHER" id="PTHR21262:SF31">
    <property type="entry name" value="GTP PYROPHOSPHOKINASE"/>
    <property type="match status" value="1"/>
</dbReference>
<dbReference type="PROSITE" id="PS51880">
    <property type="entry name" value="TGS"/>
    <property type="match status" value="1"/>
</dbReference>
<sequence length="774" mass="88665">MKGEVDMAGTLEYEELNKNLEMVDGHAVKAPEDYQDPEQLYQALIARVRKYHPSADITMIEKAYRIGKEAHKDQVRKSGEPYIIHPLWVGIILAELEMDKETIVAGMLHDVVEDTEMTLDDITREFGEEVALLVDGVTKLGQLSYSQDKLEVQAENLRKMFLAMAKDIRVIIIKLADRLHNMRTLEFMTEAKQKEKARETMDIYAPIAQRLGISKIKTELDDLSLKYYQPEVYYQLVKDLNARKTEREEFVQQIVAEVSKHMENASIKAKVYGRVKHFFSIYKKMVNQNKTLDQVYDLFAVRIIVDSVKDCYAALGVIHEMYTPIPGRFKDYIAMPKANMYQSLHTTLMGPAGQPFEIQIRTEEMHKTAEYGIAAHWKYKETGGSNAKGLNSQEEKLNWLRQILEWQRDMSDNREFLSLLKGDLDLFQEDVYCFTPNGDVKNLPNGSTPVDFAYAIHSAVGNKMIGARVNGRLVNIDYKIQNGDRIEILTSQNSKGPSRDWLNIVKSTQAKNKINQWFKREFKEDNIIRGKELIGNYCRSKSIDLVNILKPKYEQIVQRKYGFRDWDAVLAAIGHGGLKEGQVVNRLLEEYEKDHKKEITDENILEKISEANKQKVHIARSKSGIVVKGINDMAVRFSKCCNPVPGDEIVGFVTRGRGMSIHRTDCVNVINLSAAERSRLITAEWEDPGDTEEGGQYLAELKLYADDRRGLLLDITKVFTEEKIDVKSMNTRTSKKGTATMDMGFIVHGREELNRVIKKLRQIENVIDIERTTG</sequence>
<dbReference type="GO" id="GO:0015970">
    <property type="term" value="P:guanosine tetraphosphate biosynthetic process"/>
    <property type="evidence" value="ECO:0007669"/>
    <property type="project" value="UniProtKB-UniPathway"/>
</dbReference>
<evidence type="ECO:0000313" key="9">
    <source>
        <dbReference type="Proteomes" id="UP000003254"/>
    </source>
</evidence>
<dbReference type="FunFam" id="3.10.20.30:FF:000002">
    <property type="entry name" value="GTP pyrophosphokinase (RelA/SpoT)"/>
    <property type="match status" value="1"/>
</dbReference>
<dbReference type="InterPro" id="IPR045600">
    <property type="entry name" value="RelA/SpoT_AH_RIS"/>
</dbReference>
<dbReference type="InterPro" id="IPR004811">
    <property type="entry name" value="RelA/Spo_fam"/>
</dbReference>
<comment type="pathway">
    <text evidence="1">Purine metabolism; ppGpp biosynthesis; ppGpp from GTP: step 1/2.</text>
</comment>
<dbReference type="Pfam" id="PF19296">
    <property type="entry name" value="RelA_AH_RIS"/>
    <property type="match status" value="1"/>
</dbReference>
<evidence type="ECO:0000259" key="5">
    <source>
        <dbReference type="PROSITE" id="PS51671"/>
    </source>
</evidence>
<dbReference type="InterPro" id="IPR045865">
    <property type="entry name" value="ACT-like_dom_sf"/>
</dbReference>
<dbReference type="InterPro" id="IPR003607">
    <property type="entry name" value="HD/PDEase_dom"/>
</dbReference>
<dbReference type="SMART" id="SM00954">
    <property type="entry name" value="RelA_SpoT"/>
    <property type="match status" value="1"/>
</dbReference>
<dbReference type="eggNOG" id="COG0317">
    <property type="taxonomic scope" value="Bacteria"/>
</dbReference>
<protein>
    <recommendedName>
        <fullName evidence="2">GTP diphosphokinase</fullName>
        <ecNumber evidence="2">2.7.6.5</ecNumber>
    </recommendedName>
</protein>
<dbReference type="PROSITE" id="PS51831">
    <property type="entry name" value="HD"/>
    <property type="match status" value="1"/>
</dbReference>
<accession>B5CSE1</accession>
<dbReference type="Gene3D" id="3.10.20.30">
    <property type="match status" value="1"/>
</dbReference>
<dbReference type="CDD" id="cd01668">
    <property type="entry name" value="TGS_RSH"/>
    <property type="match status" value="1"/>
</dbReference>
<dbReference type="GO" id="GO:0005886">
    <property type="term" value="C:plasma membrane"/>
    <property type="evidence" value="ECO:0007669"/>
    <property type="project" value="TreeGrafter"/>
</dbReference>
<dbReference type="SMART" id="SM00471">
    <property type="entry name" value="HDc"/>
    <property type="match status" value="1"/>
</dbReference>
<comment type="catalytic activity">
    <reaction evidence="3">
        <text>GTP + ATP = guanosine 3'-diphosphate 5'-triphosphate + AMP</text>
        <dbReference type="Rhea" id="RHEA:22088"/>
        <dbReference type="ChEBI" id="CHEBI:30616"/>
        <dbReference type="ChEBI" id="CHEBI:37565"/>
        <dbReference type="ChEBI" id="CHEBI:142410"/>
        <dbReference type="ChEBI" id="CHEBI:456215"/>
        <dbReference type="EC" id="2.7.6.5"/>
    </reaction>
</comment>
<evidence type="ECO:0000259" key="6">
    <source>
        <dbReference type="PROSITE" id="PS51831"/>
    </source>
</evidence>
<dbReference type="EC" id="2.7.6.5" evidence="2"/>
<keyword evidence="9" id="KW-1185">Reference proteome</keyword>
<reference evidence="8 9" key="1">
    <citation type="submission" date="2008-08" db="EMBL/GenBank/DDBJ databases">
        <title>Draft genome sequence of Ruminococcus lactaris ATCC 29176.</title>
        <authorList>
            <person name="Sudarsanam P."/>
            <person name="Ley R."/>
            <person name="Guruge J."/>
            <person name="Turnbaugh P.J."/>
            <person name="Mahowald M."/>
            <person name="Liep D."/>
            <person name="Gordon J."/>
        </authorList>
    </citation>
    <scope>NUCLEOTIDE SEQUENCE [LARGE SCALE GENOMIC DNA]</scope>
    <source>
        <strain evidence="8 9">ATCC 29176</strain>
    </source>
</reference>
<dbReference type="CDD" id="cd04876">
    <property type="entry name" value="ACT_RelA-SpoT"/>
    <property type="match status" value="1"/>
</dbReference>
<dbReference type="FunFam" id="3.30.460.10:FF:000001">
    <property type="entry name" value="GTP pyrophosphokinase RelA"/>
    <property type="match status" value="1"/>
</dbReference>
<dbReference type="InterPro" id="IPR012676">
    <property type="entry name" value="TGS-like"/>
</dbReference>
<evidence type="ECO:0000256" key="3">
    <source>
        <dbReference type="ARBA" id="ARBA00048244"/>
    </source>
</evidence>
<dbReference type="Pfam" id="PF13291">
    <property type="entry name" value="ACT_4"/>
    <property type="match status" value="1"/>
</dbReference>
<dbReference type="AlphaFoldDB" id="B5CSE1"/>
<evidence type="ECO:0000313" key="8">
    <source>
        <dbReference type="EMBL" id="EDY31755.1"/>
    </source>
</evidence>
<evidence type="ECO:0000256" key="4">
    <source>
        <dbReference type="RuleBase" id="RU003847"/>
    </source>
</evidence>
<dbReference type="InterPro" id="IPR012675">
    <property type="entry name" value="Beta-grasp_dom_sf"/>
</dbReference>
<dbReference type="SUPFAM" id="SSF109604">
    <property type="entry name" value="HD-domain/PDEase-like"/>
    <property type="match status" value="1"/>
</dbReference>
<dbReference type="Proteomes" id="UP000003254">
    <property type="component" value="Unassembled WGS sequence"/>
</dbReference>
<name>B5CSE1_9FIRM</name>
<comment type="function">
    <text evidence="4">In eubacteria ppGpp (guanosine 3'-diphosphate 5'-diphosphate) is a mediator of the stringent response that coordinates a variety of cellular activities in response to changes in nutritional abundance.</text>
</comment>
<dbReference type="FunFam" id="1.10.3210.10:FF:000001">
    <property type="entry name" value="GTP pyrophosphokinase RelA"/>
    <property type="match status" value="1"/>
</dbReference>
<dbReference type="InterPro" id="IPR033655">
    <property type="entry name" value="TGS_RelA/SpoT"/>
</dbReference>
<dbReference type="SUPFAM" id="SSF81271">
    <property type="entry name" value="TGS-like"/>
    <property type="match status" value="1"/>
</dbReference>
<dbReference type="HOGENOM" id="CLU_012300_3_0_9"/>
<evidence type="ECO:0000259" key="7">
    <source>
        <dbReference type="PROSITE" id="PS51880"/>
    </source>
</evidence>
<dbReference type="Pfam" id="PF04607">
    <property type="entry name" value="RelA_SpoT"/>
    <property type="match status" value="1"/>
</dbReference>
<dbReference type="Gene3D" id="1.10.3210.10">
    <property type="entry name" value="Hypothetical protein af1432"/>
    <property type="match status" value="1"/>
</dbReference>
<comment type="caution">
    <text evidence="8">The sequence shown here is derived from an EMBL/GenBank/DDBJ whole genome shotgun (WGS) entry which is preliminary data.</text>
</comment>
<dbReference type="EMBL" id="ABOU02000050">
    <property type="protein sequence ID" value="EDY31755.1"/>
    <property type="molecule type" value="Genomic_DNA"/>
</dbReference>
<dbReference type="InterPro" id="IPR007685">
    <property type="entry name" value="RelA_SpoT"/>
</dbReference>
<dbReference type="InterPro" id="IPR043519">
    <property type="entry name" value="NT_sf"/>
</dbReference>
<dbReference type="Gene3D" id="3.30.460.10">
    <property type="entry name" value="Beta Polymerase, domain 2"/>
    <property type="match status" value="1"/>
</dbReference>
<dbReference type="Pfam" id="PF13328">
    <property type="entry name" value="HD_4"/>
    <property type="match status" value="1"/>
</dbReference>
<organism evidence="8 9">
    <name type="scientific">[Ruminococcus] lactaris ATCC 29176</name>
    <dbReference type="NCBI Taxonomy" id="471875"/>
    <lineage>
        <taxon>Bacteria</taxon>
        <taxon>Bacillati</taxon>
        <taxon>Bacillota</taxon>
        <taxon>Clostridia</taxon>
        <taxon>Lachnospirales</taxon>
        <taxon>Lachnospiraceae</taxon>
        <taxon>Mediterraneibacter</taxon>
    </lineage>
</organism>
<evidence type="ECO:0000256" key="2">
    <source>
        <dbReference type="ARBA" id="ARBA00013251"/>
    </source>
</evidence>
<dbReference type="SUPFAM" id="SSF55021">
    <property type="entry name" value="ACT-like"/>
    <property type="match status" value="1"/>
</dbReference>
<gene>
    <name evidence="8" type="ORF">RUMLAC_02399</name>
</gene>
<dbReference type="PANTHER" id="PTHR21262">
    <property type="entry name" value="GUANOSINE-3',5'-BIS DIPHOSPHATE 3'-PYROPHOSPHOHYDROLASE"/>
    <property type="match status" value="1"/>
</dbReference>
<reference evidence="8 9" key="2">
    <citation type="submission" date="2008-08" db="EMBL/GenBank/DDBJ databases">
        <authorList>
            <person name="Fulton L."/>
            <person name="Clifton S."/>
            <person name="Fulton B."/>
            <person name="Xu J."/>
            <person name="Minx P."/>
            <person name="Pepin K.H."/>
            <person name="Johnson M."/>
            <person name="Bhonagiri V."/>
            <person name="Nash W.E."/>
            <person name="Mardis E.R."/>
            <person name="Wilson R.K."/>
        </authorList>
    </citation>
    <scope>NUCLEOTIDE SEQUENCE [LARGE SCALE GENOMIC DNA]</scope>
    <source>
        <strain evidence="8 9">ATCC 29176</strain>
    </source>
</reference>
<dbReference type="GO" id="GO:0008728">
    <property type="term" value="F:GTP diphosphokinase activity"/>
    <property type="evidence" value="ECO:0007669"/>
    <property type="project" value="UniProtKB-EC"/>
</dbReference>
<dbReference type="PROSITE" id="PS51671">
    <property type="entry name" value="ACT"/>
    <property type="match status" value="1"/>
</dbReference>
<dbReference type="Pfam" id="PF02824">
    <property type="entry name" value="TGS"/>
    <property type="match status" value="1"/>
</dbReference>
<dbReference type="CDD" id="cd05399">
    <property type="entry name" value="NT_Rel-Spo_like"/>
    <property type="match status" value="1"/>
</dbReference>
<dbReference type="InterPro" id="IPR002912">
    <property type="entry name" value="ACT_dom"/>
</dbReference>
<dbReference type="UniPathway" id="UPA00908">
    <property type="reaction ID" value="UER00884"/>
</dbReference>
<dbReference type="Gene3D" id="3.30.70.260">
    <property type="match status" value="1"/>
</dbReference>
<dbReference type="NCBIfam" id="TIGR00691">
    <property type="entry name" value="spoT_relA"/>
    <property type="match status" value="1"/>
</dbReference>
<evidence type="ECO:0000256" key="1">
    <source>
        <dbReference type="ARBA" id="ARBA00004976"/>
    </source>
</evidence>
<dbReference type="CDD" id="cd00077">
    <property type="entry name" value="HDc"/>
    <property type="match status" value="1"/>
</dbReference>
<proteinExistence type="inferred from homology"/>
<feature type="domain" description="HD" evidence="6">
    <location>
        <begin position="82"/>
        <end position="182"/>
    </location>
</feature>
<dbReference type="InterPro" id="IPR006674">
    <property type="entry name" value="HD_domain"/>
</dbReference>